<feature type="compositionally biased region" description="Basic and acidic residues" evidence="1">
    <location>
        <begin position="197"/>
        <end position="214"/>
    </location>
</feature>
<name>A0A0G4FLX4_VITBC</name>
<accession>A0A0G4FLX4</accession>
<dbReference type="VEuPathDB" id="CryptoDB:Vbra_381"/>
<feature type="compositionally biased region" description="Basic and acidic residues" evidence="1">
    <location>
        <begin position="465"/>
        <end position="479"/>
    </location>
</feature>
<feature type="compositionally biased region" description="Gly residues" evidence="1">
    <location>
        <begin position="608"/>
        <end position="620"/>
    </location>
</feature>
<dbReference type="EMBL" id="CDMY01000458">
    <property type="protein sequence ID" value="CEM14784.1"/>
    <property type="molecule type" value="Genomic_DNA"/>
</dbReference>
<feature type="compositionally biased region" description="Basic and acidic residues" evidence="1">
    <location>
        <begin position="12"/>
        <end position="22"/>
    </location>
</feature>
<feature type="region of interest" description="Disordered" evidence="1">
    <location>
        <begin position="440"/>
        <end position="484"/>
    </location>
</feature>
<sequence length="958" mass="104402">MASCRLGTAFRKTNEGAKRPPTEKGTNLRGKEEGEGRRRKKRMTVAVTSQVMEGLPVPKEKDIYEEFTKDGRVHLAGAGLIQELLKASTGGATDAQKVPTYEAVCPPDADSAMLPLQQEPLQDGERRRDQEEEPVAPPPPPRTPTPPPSAAHTGWRRQLEVLTSISSAYGYSWGKEGPVGKRKSRPPTSGGWKVLKGRREQDRDGDKRRVEEKATTYTPRAVRERIADKLRSMFPSCRFLLRELLITPAVSNASIVHQLDDALPSASPAPVDLSLATQTARDTIPPSTPPTTRPPSPPQTCRPSHAKGGGFEAPRNGGRPFMLLFPRYDVVVMNARLPRTRCCNAPVLCRFDVSEGLSIACTQPNCQIPALPIEPLPVSLRYDLWGSHMKYNDGLLPPLGTHSPPQTERRRPPSAHSSSCASDTHEDASNRMWAFQMPAKGVPTQQQGRLGVRGKQLGESAPSSPRDKPTRRGERRKSDNGQLLQVERPEIGGVVGMSIVRSSATIDAASPIEKTADIVNKEQEETVVEAPPLAAPEREKGRPATAAAAPGRDQERAESPHFDLNELPAFRHGNRTPTLPANRARHPSFAALERALATAGDEKTKPSGEGGKNGGGGANGGDRSRHSSQSSLILHSDAEGPLVPKGHGTTSTPVISPPRSRPSTPSLCEGDEMGLRERPRSAPDSVSLMRKRLHELGWMARANTTDTYHTPTIPLVHHFPPAPAPHSPPLIQNHHLHQQQQLRGDIEPPRGETSPLGRVTPSFPQPEPSQREEQPGGTTALALSLPLPVNLFTRSIPVTAAQNQSARVAGRPTPRPPRGRRTFLHSHEGAAATVLPLPKHRWGMPLVPPLAKIARPNEDLEQADEHADERRGLTARPHTSRTARKAALVRGGLGIGDRFEYQPCVGDRPQTSRVSKKFSERPFYTPEVVHGPSMEKLKKAFETALTYSRPAARRLTDG</sequence>
<evidence type="ECO:0000256" key="1">
    <source>
        <dbReference type="SAM" id="MobiDB-lite"/>
    </source>
</evidence>
<feature type="compositionally biased region" description="Basic and acidic residues" evidence="1">
    <location>
        <begin position="860"/>
        <end position="872"/>
    </location>
</feature>
<keyword evidence="3" id="KW-1185">Reference proteome</keyword>
<feature type="region of interest" description="Disordered" evidence="1">
    <location>
        <begin position="1"/>
        <end position="44"/>
    </location>
</feature>
<feature type="region of interest" description="Disordered" evidence="1">
    <location>
        <begin position="173"/>
        <end position="214"/>
    </location>
</feature>
<feature type="region of interest" description="Disordered" evidence="1">
    <location>
        <begin position="89"/>
        <end position="153"/>
    </location>
</feature>
<dbReference type="InParanoid" id="A0A0G4FLX4"/>
<feature type="compositionally biased region" description="Pro residues" evidence="1">
    <location>
        <begin position="286"/>
        <end position="300"/>
    </location>
</feature>
<gene>
    <name evidence="2" type="ORF">Vbra_381</name>
</gene>
<feature type="region of interest" description="Disordered" evidence="1">
    <location>
        <begin position="598"/>
        <end position="685"/>
    </location>
</feature>
<organism evidence="2 3">
    <name type="scientific">Vitrella brassicaformis (strain CCMP3155)</name>
    <dbReference type="NCBI Taxonomy" id="1169540"/>
    <lineage>
        <taxon>Eukaryota</taxon>
        <taxon>Sar</taxon>
        <taxon>Alveolata</taxon>
        <taxon>Colpodellida</taxon>
        <taxon>Vitrellaceae</taxon>
        <taxon>Vitrella</taxon>
    </lineage>
</organism>
<proteinExistence type="predicted"/>
<feature type="region of interest" description="Disordered" evidence="1">
    <location>
        <begin position="735"/>
        <end position="778"/>
    </location>
</feature>
<feature type="compositionally biased region" description="Pro residues" evidence="1">
    <location>
        <begin position="135"/>
        <end position="149"/>
    </location>
</feature>
<dbReference type="Proteomes" id="UP000041254">
    <property type="component" value="Unassembled WGS sequence"/>
</dbReference>
<evidence type="ECO:0000313" key="3">
    <source>
        <dbReference type="Proteomes" id="UP000041254"/>
    </source>
</evidence>
<evidence type="ECO:0000313" key="2">
    <source>
        <dbReference type="EMBL" id="CEM14784.1"/>
    </source>
</evidence>
<feature type="region of interest" description="Disordered" evidence="1">
    <location>
        <begin position="281"/>
        <end position="314"/>
    </location>
</feature>
<feature type="region of interest" description="Disordered" evidence="1">
    <location>
        <begin position="801"/>
        <end position="822"/>
    </location>
</feature>
<feature type="region of interest" description="Disordered" evidence="1">
    <location>
        <begin position="860"/>
        <end position="885"/>
    </location>
</feature>
<protein>
    <submittedName>
        <fullName evidence="2">Uncharacterized protein</fullName>
    </submittedName>
</protein>
<reference evidence="2 3" key="1">
    <citation type="submission" date="2014-11" db="EMBL/GenBank/DDBJ databases">
        <authorList>
            <person name="Zhu J."/>
            <person name="Qi W."/>
            <person name="Song R."/>
        </authorList>
    </citation>
    <scope>NUCLEOTIDE SEQUENCE [LARGE SCALE GENOMIC DNA]</scope>
</reference>
<feature type="region of interest" description="Disordered" evidence="1">
    <location>
        <begin position="396"/>
        <end position="427"/>
    </location>
</feature>
<dbReference type="AlphaFoldDB" id="A0A0G4FLX4"/>
<feature type="region of interest" description="Disordered" evidence="1">
    <location>
        <begin position="524"/>
        <end position="558"/>
    </location>
</feature>